<proteinExistence type="predicted"/>
<protein>
    <submittedName>
        <fullName evidence="3">Uncharacterized protein</fullName>
    </submittedName>
</protein>
<evidence type="ECO:0000313" key="2">
    <source>
        <dbReference type="Proteomes" id="UP000887565"/>
    </source>
</evidence>
<dbReference type="WBParaSite" id="nRc.2.0.1.t11306-RA">
    <property type="protein sequence ID" value="nRc.2.0.1.t11306-RA"/>
    <property type="gene ID" value="nRc.2.0.1.g11306"/>
</dbReference>
<feature type="region of interest" description="Disordered" evidence="1">
    <location>
        <begin position="197"/>
        <end position="236"/>
    </location>
</feature>
<evidence type="ECO:0000313" key="3">
    <source>
        <dbReference type="WBParaSite" id="nRc.2.0.1.t11306-RA"/>
    </source>
</evidence>
<feature type="compositionally biased region" description="Polar residues" evidence="1">
    <location>
        <begin position="290"/>
        <end position="301"/>
    </location>
</feature>
<organism evidence="2 3">
    <name type="scientific">Romanomermis culicivorax</name>
    <name type="common">Nematode worm</name>
    <dbReference type="NCBI Taxonomy" id="13658"/>
    <lineage>
        <taxon>Eukaryota</taxon>
        <taxon>Metazoa</taxon>
        <taxon>Ecdysozoa</taxon>
        <taxon>Nematoda</taxon>
        <taxon>Enoplea</taxon>
        <taxon>Dorylaimia</taxon>
        <taxon>Mermithida</taxon>
        <taxon>Mermithoidea</taxon>
        <taxon>Mermithidae</taxon>
        <taxon>Romanomermis</taxon>
    </lineage>
</organism>
<reference evidence="3" key="1">
    <citation type="submission" date="2022-11" db="UniProtKB">
        <authorList>
            <consortium name="WormBaseParasite"/>
        </authorList>
    </citation>
    <scope>IDENTIFICATION</scope>
</reference>
<dbReference type="Proteomes" id="UP000887565">
    <property type="component" value="Unplaced"/>
</dbReference>
<feature type="compositionally biased region" description="Basic and acidic residues" evidence="1">
    <location>
        <begin position="275"/>
        <end position="289"/>
    </location>
</feature>
<accession>A0A915IDM3</accession>
<name>A0A915IDM3_ROMCU</name>
<feature type="compositionally biased region" description="Basic and acidic residues" evidence="1">
    <location>
        <begin position="211"/>
        <end position="229"/>
    </location>
</feature>
<sequence length="325" mass="37690">MYIPKKYKTPDETELAQAFGRPPIHGKPKALSTDTLCNNEFSCTTHREEEGSRSAPHRRLQPAANTFGFSDYPLDDYCDHPQPWYKLPRTSHGEEDSRIKTIADNMHPLTIDGAVRNKHLLRFFIRMENEFRYDASNHVKMSALRWLTRDRPKQAKSFRNVQQLANAVAKALSILNTTKAEIGTAERPILINQADLETQLPRSPQPFNCPFDRRRSTDRSQDCYRDRTLSTDPHLQNLAPPLNKFLSFQPQPLKPPLQPPLHTEMLLEQLIQQYDPDHEERKSQQHPEENLSSNWQQSPRHQLQPPETCANRFDQSASRDHPHIP</sequence>
<evidence type="ECO:0000256" key="1">
    <source>
        <dbReference type="SAM" id="MobiDB-lite"/>
    </source>
</evidence>
<feature type="region of interest" description="Disordered" evidence="1">
    <location>
        <begin position="274"/>
        <end position="325"/>
    </location>
</feature>
<dbReference type="AlphaFoldDB" id="A0A915IDM3"/>
<keyword evidence="2" id="KW-1185">Reference proteome</keyword>